<dbReference type="GO" id="GO:0051607">
    <property type="term" value="P:defense response to virus"/>
    <property type="evidence" value="ECO:0007669"/>
    <property type="project" value="UniProtKB-KW"/>
</dbReference>
<dbReference type="RefSeq" id="WP_085415825.1">
    <property type="nucleotide sequence ID" value="NZ_CAUJPY010000007.1"/>
</dbReference>
<feature type="domain" description="Cyclic GMP-AMP synthase C-terminal" evidence="13">
    <location>
        <begin position="252"/>
        <end position="376"/>
    </location>
</feature>
<comment type="catalytic activity">
    <reaction evidence="11">
        <text>GTP + ATP = 3',3'-cGAMP + 2 diphosphate</text>
        <dbReference type="Rhea" id="RHEA:35647"/>
        <dbReference type="ChEBI" id="CHEBI:30616"/>
        <dbReference type="ChEBI" id="CHEBI:33019"/>
        <dbReference type="ChEBI" id="CHEBI:37565"/>
        <dbReference type="ChEBI" id="CHEBI:71501"/>
    </reaction>
    <physiologicalReaction direction="left-to-right" evidence="11">
        <dbReference type="Rhea" id="RHEA:35648"/>
    </physiologicalReaction>
</comment>
<feature type="domain" description="Cyclic GMP-AMP synthase DncV-like nucleotidyltransferase" evidence="12">
    <location>
        <begin position="62"/>
        <end position="155"/>
    </location>
</feature>
<keyword evidence="7" id="KW-0546">Nucleotide metabolism</keyword>
<keyword evidence="4" id="KW-0547">Nucleotide-binding</keyword>
<evidence type="ECO:0000256" key="3">
    <source>
        <dbReference type="ARBA" id="ARBA00022723"/>
    </source>
</evidence>
<evidence type="ECO:0000256" key="2">
    <source>
        <dbReference type="ARBA" id="ARBA00022695"/>
    </source>
</evidence>
<gene>
    <name evidence="14" type="ORF">NCTC10296_01800</name>
</gene>
<dbReference type="Proteomes" id="UP000279284">
    <property type="component" value="Chromosome"/>
</dbReference>
<keyword evidence="2" id="KW-0548">Nucleotidyltransferase</keyword>
<keyword evidence="3" id="KW-0479">Metal-binding</keyword>
<dbReference type="GO" id="GO:0005525">
    <property type="term" value="F:GTP binding"/>
    <property type="evidence" value="ECO:0007669"/>
    <property type="project" value="UniProtKB-KW"/>
</dbReference>
<dbReference type="InterPro" id="IPR048445">
    <property type="entry name" value="DncV-like_NTFase"/>
</dbReference>
<proteinExistence type="predicted"/>
<dbReference type="GO" id="GO:0009117">
    <property type="term" value="P:nucleotide metabolic process"/>
    <property type="evidence" value="ECO:0007669"/>
    <property type="project" value="UniProtKB-KW"/>
</dbReference>
<keyword evidence="9" id="KW-0342">GTP-binding</keyword>
<dbReference type="GO" id="GO:0046872">
    <property type="term" value="F:metal ion binding"/>
    <property type="evidence" value="ECO:0007669"/>
    <property type="project" value="UniProtKB-KW"/>
</dbReference>
<evidence type="ECO:0000256" key="11">
    <source>
        <dbReference type="ARBA" id="ARBA00048304"/>
    </source>
</evidence>
<dbReference type="GO" id="GO:0005524">
    <property type="term" value="F:ATP binding"/>
    <property type="evidence" value="ECO:0007669"/>
    <property type="project" value="UniProtKB-KW"/>
</dbReference>
<evidence type="ECO:0000313" key="15">
    <source>
        <dbReference type="Proteomes" id="UP000279284"/>
    </source>
</evidence>
<dbReference type="Pfam" id="PF21654">
    <property type="entry name" value="DncV-like_NTFase"/>
    <property type="match status" value="1"/>
</dbReference>
<keyword evidence="5" id="KW-0067">ATP-binding</keyword>
<keyword evidence="6" id="KW-0460">Magnesium</keyword>
<evidence type="ECO:0000256" key="5">
    <source>
        <dbReference type="ARBA" id="ARBA00022840"/>
    </source>
</evidence>
<organism evidence="14 15">
    <name type="scientific">Neisseria canis</name>
    <dbReference type="NCBI Taxonomy" id="493"/>
    <lineage>
        <taxon>Bacteria</taxon>
        <taxon>Pseudomonadati</taxon>
        <taxon>Pseudomonadota</taxon>
        <taxon>Betaproteobacteria</taxon>
        <taxon>Neisseriales</taxon>
        <taxon>Neisseriaceae</taxon>
        <taxon>Neisseria</taxon>
    </lineage>
</organism>
<dbReference type="GO" id="GO:0140701">
    <property type="term" value="F:3',3'-cyclic GMP-AMP synthase activity"/>
    <property type="evidence" value="ECO:0007669"/>
    <property type="project" value="InterPro"/>
</dbReference>
<evidence type="ECO:0000256" key="7">
    <source>
        <dbReference type="ARBA" id="ARBA00023080"/>
    </source>
</evidence>
<dbReference type="InterPro" id="IPR047805">
    <property type="entry name" value="GAMP_synthase"/>
</dbReference>
<evidence type="ECO:0000313" key="14">
    <source>
        <dbReference type="EMBL" id="VEF02452.1"/>
    </source>
</evidence>
<evidence type="ECO:0000259" key="13">
    <source>
        <dbReference type="Pfam" id="PF21713"/>
    </source>
</evidence>
<dbReference type="NCBIfam" id="NF041078">
    <property type="entry name" value="cGAS"/>
    <property type="match status" value="1"/>
</dbReference>
<dbReference type="KEGG" id="nci:NCTC10296_01800"/>
<protein>
    <recommendedName>
        <fullName evidence="10">Cyclic GMP-AMP synthase</fullName>
    </recommendedName>
</protein>
<evidence type="ECO:0000256" key="8">
    <source>
        <dbReference type="ARBA" id="ARBA00023118"/>
    </source>
</evidence>
<dbReference type="AlphaFoldDB" id="A0A448D9N3"/>
<keyword evidence="8" id="KW-0051">Antiviral defense</keyword>
<evidence type="ECO:0000256" key="4">
    <source>
        <dbReference type="ARBA" id="ARBA00022741"/>
    </source>
</evidence>
<evidence type="ECO:0000256" key="10">
    <source>
        <dbReference type="ARBA" id="ARBA00044145"/>
    </source>
</evidence>
<evidence type="ECO:0000259" key="12">
    <source>
        <dbReference type="Pfam" id="PF21654"/>
    </source>
</evidence>
<accession>A0A448D9N3</accession>
<sequence length="407" mass="47300">MPENYNNLHRIFTARHIGFKFRIHPTDADFKVLNEAKTKVRACLKSKMKEYLESQGIQNIVPKFRVQGSWAYGTCNLPARPDQEMDVDYGIYLPVSAFTSFNSKSESTQAKDYFAQAEKFLEELCQSEEWELDTSKSTCIRIKIKPNAHMDVPLYAVPDNMFDSLVERNTLMLAAEAAKYDSASNRVMLNEWYTQDYQLSSIDFAEDSFESLENKNITTIHMAKRDGSWQSSDCEIIREWFSNKLEMQPDNGKQLRSICRYLKAWRDWIFESGAPSSILLMIIACKHYSYNESRDDLALADVLEKLPETLAKDVYESIKEHELEDFNRMNPEEREYARKRADDLYNNFLSSLLSTDKEEIINYMEGQWGDRIPRDTGLIEISRKEDVFDTTPLVQSIITSQTPLRQG</sequence>
<reference evidence="14 15" key="1">
    <citation type="submission" date="2018-12" db="EMBL/GenBank/DDBJ databases">
        <authorList>
            <consortium name="Pathogen Informatics"/>
        </authorList>
    </citation>
    <scope>NUCLEOTIDE SEQUENCE [LARGE SCALE GENOMIC DNA]</scope>
    <source>
        <strain evidence="14 15">NCTC10296</strain>
    </source>
</reference>
<dbReference type="Pfam" id="PF21713">
    <property type="entry name" value="DncV_C"/>
    <property type="match status" value="1"/>
</dbReference>
<dbReference type="InterPro" id="IPR048446">
    <property type="entry name" value="DncV_C"/>
</dbReference>
<evidence type="ECO:0000256" key="6">
    <source>
        <dbReference type="ARBA" id="ARBA00022842"/>
    </source>
</evidence>
<keyword evidence="15" id="KW-1185">Reference proteome</keyword>
<evidence type="ECO:0000256" key="9">
    <source>
        <dbReference type="ARBA" id="ARBA00023134"/>
    </source>
</evidence>
<evidence type="ECO:0000256" key="1">
    <source>
        <dbReference type="ARBA" id="ARBA00022679"/>
    </source>
</evidence>
<name>A0A448D9N3_9NEIS</name>
<keyword evidence="1" id="KW-0808">Transferase</keyword>
<dbReference type="OrthoDB" id="6402963at2"/>
<dbReference type="EMBL" id="LR134313">
    <property type="protein sequence ID" value="VEF02452.1"/>
    <property type="molecule type" value="Genomic_DNA"/>
</dbReference>